<dbReference type="RefSeq" id="WP_167921597.1">
    <property type="nucleotide sequence ID" value="NZ_JAATIT010000003.1"/>
</dbReference>
<keyword evidence="2" id="KW-0418">Kinase</keyword>
<dbReference type="InterPro" id="IPR041726">
    <property type="entry name" value="ACAD10_11_N"/>
</dbReference>
<dbReference type="PANTHER" id="PTHR21310:SF57">
    <property type="entry name" value="BLR2944 PROTEIN"/>
    <property type="match status" value="1"/>
</dbReference>
<evidence type="ECO:0000313" key="3">
    <source>
        <dbReference type="Proteomes" id="UP000535078"/>
    </source>
</evidence>
<dbReference type="InterPro" id="IPR051678">
    <property type="entry name" value="AGP_Transferase"/>
</dbReference>
<comment type="caution">
    <text evidence="2">The sequence shown here is derived from an EMBL/GenBank/DDBJ whole genome shotgun (WGS) entry which is preliminary data.</text>
</comment>
<dbReference type="SUPFAM" id="SSF56112">
    <property type="entry name" value="Protein kinase-like (PK-like)"/>
    <property type="match status" value="1"/>
</dbReference>
<name>A0A7X5XRS9_9SPHN</name>
<evidence type="ECO:0000313" key="2">
    <source>
        <dbReference type="EMBL" id="NJB90117.1"/>
    </source>
</evidence>
<organism evidence="2 3">
    <name type="scientific">Sphingopyxis italica</name>
    <dbReference type="NCBI Taxonomy" id="1129133"/>
    <lineage>
        <taxon>Bacteria</taxon>
        <taxon>Pseudomonadati</taxon>
        <taxon>Pseudomonadota</taxon>
        <taxon>Alphaproteobacteria</taxon>
        <taxon>Sphingomonadales</taxon>
        <taxon>Sphingomonadaceae</taxon>
        <taxon>Sphingopyxis</taxon>
    </lineage>
</organism>
<proteinExistence type="predicted"/>
<dbReference type="Pfam" id="PF01636">
    <property type="entry name" value="APH"/>
    <property type="match status" value="1"/>
</dbReference>
<protein>
    <submittedName>
        <fullName evidence="2">Aminoglycoside phosphotransferase (APT) family kinase protein</fullName>
    </submittedName>
</protein>
<dbReference type="GO" id="GO:0016301">
    <property type="term" value="F:kinase activity"/>
    <property type="evidence" value="ECO:0007669"/>
    <property type="project" value="UniProtKB-KW"/>
</dbReference>
<dbReference type="Gene3D" id="3.30.200.20">
    <property type="entry name" value="Phosphorylase Kinase, domain 1"/>
    <property type="match status" value="1"/>
</dbReference>
<dbReference type="PANTHER" id="PTHR21310">
    <property type="entry name" value="AMINOGLYCOSIDE PHOSPHOTRANSFERASE-RELATED-RELATED"/>
    <property type="match status" value="1"/>
</dbReference>
<dbReference type="Proteomes" id="UP000535078">
    <property type="component" value="Unassembled WGS sequence"/>
</dbReference>
<dbReference type="CDD" id="cd05154">
    <property type="entry name" value="ACAD10_11_N-like"/>
    <property type="match status" value="1"/>
</dbReference>
<gene>
    <name evidence="2" type="ORF">GGR90_002311</name>
</gene>
<accession>A0A7X5XRS9</accession>
<dbReference type="InterPro" id="IPR002575">
    <property type="entry name" value="Aminoglycoside_PTrfase"/>
</dbReference>
<dbReference type="Gene3D" id="3.90.1200.10">
    <property type="match status" value="1"/>
</dbReference>
<feature type="domain" description="Aminoglycoside phosphotransferase" evidence="1">
    <location>
        <begin position="63"/>
        <end position="295"/>
    </location>
</feature>
<reference evidence="2 3" key="1">
    <citation type="submission" date="2020-03" db="EMBL/GenBank/DDBJ databases">
        <title>Genomic Encyclopedia of Type Strains, Phase IV (KMG-IV): sequencing the most valuable type-strain genomes for metagenomic binning, comparative biology and taxonomic classification.</title>
        <authorList>
            <person name="Goeker M."/>
        </authorList>
    </citation>
    <scope>NUCLEOTIDE SEQUENCE [LARGE SCALE GENOMIC DNA]</scope>
    <source>
        <strain evidence="2 3">DSM 25229</strain>
    </source>
</reference>
<dbReference type="InterPro" id="IPR011009">
    <property type="entry name" value="Kinase-like_dom_sf"/>
</dbReference>
<sequence length="386" mass="43660">MQTDLIERPVVRNDMEAVHRHIIDRRSANRTLPPYRAALTEEIVEILSSFFAKERPGAAVSGVRRVGGGASKEQFFFTLSEGGAEEKFLLRMDPRSAITETDREREFVLIGAMRGRVPVPEPVWIDNDAKHFPQSAAILRVVSGVTKPSDAGVKVSGLGTWLGPDLREKIKDQFLDHLVEIHRYDYRANPLPGFEIPEADAKQAARWAYNYWRELWEVDEGEPRPIMSLATQWLADNMPDTAELVMLHGDYRTGNYLFDEASGEITALLDWELARIGDYHEDLGWVLMEIFGSFDGEGVFRASDLFEREEFITEYERRSGRTVNRETLHYYDVMSSWKCNVIVAANGLAAARSQHNHQDVLLTFLGAAAPMFANDLVRLLSKGAGE</sequence>
<keyword evidence="2" id="KW-0808">Transferase</keyword>
<dbReference type="EMBL" id="JAATIT010000003">
    <property type="protein sequence ID" value="NJB90117.1"/>
    <property type="molecule type" value="Genomic_DNA"/>
</dbReference>
<evidence type="ECO:0000259" key="1">
    <source>
        <dbReference type="Pfam" id="PF01636"/>
    </source>
</evidence>
<keyword evidence="3" id="KW-1185">Reference proteome</keyword>
<dbReference type="AlphaFoldDB" id="A0A7X5XRS9"/>